<dbReference type="KEGG" id="cthi:THC_1321"/>
<gene>
    <name evidence="2" type="ORF">THC_1321</name>
</gene>
<reference evidence="2 3" key="1">
    <citation type="journal article" date="2016" name="Int. J. Syst. Evol. Microbiol.">
        <title>Caldimicrobium thiodismutans sp. nov., a sulfur-disproportionating bacterium isolated from a hot spring, and emended description of the genus Caldimicrobium.</title>
        <authorList>
            <person name="Kojima H."/>
            <person name="Umezawa K."/>
            <person name="Fukui M."/>
        </authorList>
    </citation>
    <scope>NUCLEOTIDE SEQUENCE [LARGE SCALE GENOMIC DNA]</scope>
    <source>
        <strain evidence="2 3">TF1</strain>
    </source>
</reference>
<protein>
    <submittedName>
        <fullName evidence="2">Uncharacterized protein</fullName>
    </submittedName>
</protein>
<keyword evidence="3" id="KW-1185">Reference proteome</keyword>
<organism evidence="2 3">
    <name type="scientific">Caldimicrobium thiodismutans</name>
    <dbReference type="NCBI Taxonomy" id="1653476"/>
    <lineage>
        <taxon>Bacteria</taxon>
        <taxon>Pseudomonadati</taxon>
        <taxon>Thermodesulfobacteriota</taxon>
        <taxon>Thermodesulfobacteria</taxon>
        <taxon>Thermodesulfobacteriales</taxon>
        <taxon>Thermodesulfobacteriaceae</taxon>
        <taxon>Caldimicrobium</taxon>
    </lineage>
</organism>
<sequence>MKTRLKKSVLAGAFVGLILFVIAGFLPSAYTGGLFGLKLSELLFGTPIEPSTGPRILVAFWMVLSVIISGAIFVVGCAIIGWILGFLLEKKKIKEKNLLS</sequence>
<evidence type="ECO:0000256" key="1">
    <source>
        <dbReference type="SAM" id="Phobius"/>
    </source>
</evidence>
<keyword evidence="1" id="KW-0472">Membrane</keyword>
<name>A0A0U5B0W3_9BACT</name>
<accession>A0A0U5B0W3</accession>
<proteinExistence type="predicted"/>
<dbReference type="AlphaFoldDB" id="A0A0U5B0W3"/>
<dbReference type="Proteomes" id="UP000068196">
    <property type="component" value="Chromosome"/>
</dbReference>
<keyword evidence="1" id="KW-1133">Transmembrane helix</keyword>
<dbReference type="EMBL" id="AP014945">
    <property type="protein sequence ID" value="BAU23689.1"/>
    <property type="molecule type" value="Genomic_DNA"/>
</dbReference>
<dbReference type="RefSeq" id="WP_068515081.1">
    <property type="nucleotide sequence ID" value="NZ_AP014945.1"/>
</dbReference>
<reference evidence="3" key="2">
    <citation type="journal article" date="2016" name="Int. J. Syst. Evol. Microbiol.">
        <title>Caldimicrobium thiodismutans sp. nov., a sulfur-disproportionating bacterium isolated from a hot spring.</title>
        <authorList>
            <person name="Kojima H."/>
            <person name="Umezawa K."/>
            <person name="Fukui M."/>
        </authorList>
    </citation>
    <scope>NUCLEOTIDE SEQUENCE [LARGE SCALE GENOMIC DNA]</scope>
    <source>
        <strain evidence="3">TF1</strain>
    </source>
</reference>
<dbReference type="STRING" id="1653476.THC_1321"/>
<feature type="transmembrane region" description="Helical" evidence="1">
    <location>
        <begin position="55"/>
        <end position="88"/>
    </location>
</feature>
<keyword evidence="1" id="KW-0812">Transmembrane</keyword>
<evidence type="ECO:0000313" key="2">
    <source>
        <dbReference type="EMBL" id="BAU23689.1"/>
    </source>
</evidence>
<evidence type="ECO:0000313" key="3">
    <source>
        <dbReference type="Proteomes" id="UP000068196"/>
    </source>
</evidence>